<dbReference type="GO" id="GO:0006284">
    <property type="term" value="P:base-excision repair"/>
    <property type="evidence" value="ECO:0007669"/>
    <property type="project" value="TreeGrafter"/>
</dbReference>
<keyword evidence="3" id="KW-0479">Metal-binding</keyword>
<keyword evidence="9" id="KW-0255">Endonuclease</keyword>
<dbReference type="PROSITE" id="PS51432">
    <property type="entry name" value="AP_NUCLEASE_F2_4"/>
    <property type="match status" value="1"/>
</dbReference>
<evidence type="ECO:0000256" key="1">
    <source>
        <dbReference type="ARBA" id="ARBA00001947"/>
    </source>
</evidence>
<evidence type="ECO:0000256" key="4">
    <source>
        <dbReference type="ARBA" id="ARBA00022763"/>
    </source>
</evidence>
<accession>A0A481Z335</accession>
<gene>
    <name evidence="9" type="ORF">LCPAC101_01980</name>
</gene>
<keyword evidence="9" id="KW-0540">Nuclease</keyword>
<dbReference type="GO" id="GO:0003906">
    <property type="term" value="F:DNA-(apurinic or apyrimidinic site) endonuclease activity"/>
    <property type="evidence" value="ECO:0007669"/>
    <property type="project" value="TreeGrafter"/>
</dbReference>
<dbReference type="SUPFAM" id="SSF51658">
    <property type="entry name" value="Xylose isomerase-like"/>
    <property type="match status" value="1"/>
</dbReference>
<protein>
    <submittedName>
        <fullName evidence="9">AP (Apurinic) endonuclease family 2</fullName>
    </submittedName>
</protein>
<dbReference type="GO" id="GO:0003677">
    <property type="term" value="F:DNA binding"/>
    <property type="evidence" value="ECO:0007669"/>
    <property type="project" value="InterPro"/>
</dbReference>
<keyword evidence="6" id="KW-0862">Zinc</keyword>
<keyword evidence="5" id="KW-0378">Hydrolase</keyword>
<keyword evidence="4" id="KW-0227">DNA damage</keyword>
<evidence type="ECO:0000256" key="5">
    <source>
        <dbReference type="ARBA" id="ARBA00022801"/>
    </source>
</evidence>
<dbReference type="Gene3D" id="3.20.20.150">
    <property type="entry name" value="Divalent-metal-dependent TIM barrel enzymes"/>
    <property type="match status" value="1"/>
</dbReference>
<evidence type="ECO:0000256" key="6">
    <source>
        <dbReference type="ARBA" id="ARBA00022833"/>
    </source>
</evidence>
<dbReference type="InterPro" id="IPR001719">
    <property type="entry name" value="AP_endonuc_2"/>
</dbReference>
<dbReference type="SMART" id="SM00518">
    <property type="entry name" value="AP2Ec"/>
    <property type="match status" value="1"/>
</dbReference>
<dbReference type="GO" id="GO:0008270">
    <property type="term" value="F:zinc ion binding"/>
    <property type="evidence" value="ECO:0007669"/>
    <property type="project" value="InterPro"/>
</dbReference>
<evidence type="ECO:0000256" key="2">
    <source>
        <dbReference type="ARBA" id="ARBA00005340"/>
    </source>
</evidence>
<name>A0A481Z335_9VIRU</name>
<dbReference type="PANTHER" id="PTHR21445">
    <property type="entry name" value="ENDONUCLEASE IV ENDODEOXYRIBONUCLEASE IV"/>
    <property type="match status" value="1"/>
</dbReference>
<dbReference type="EMBL" id="MK500446">
    <property type="protein sequence ID" value="QBK89915.1"/>
    <property type="molecule type" value="Genomic_DNA"/>
</dbReference>
<dbReference type="GO" id="GO:0008081">
    <property type="term" value="F:phosphoric diester hydrolase activity"/>
    <property type="evidence" value="ECO:0007669"/>
    <property type="project" value="TreeGrafter"/>
</dbReference>
<comment type="cofactor">
    <cofactor evidence="1">
        <name>Zn(2+)</name>
        <dbReference type="ChEBI" id="CHEBI:29105"/>
    </cofactor>
</comment>
<dbReference type="Pfam" id="PF01261">
    <property type="entry name" value="AP_endonuc_2"/>
    <property type="match status" value="1"/>
</dbReference>
<evidence type="ECO:0000256" key="3">
    <source>
        <dbReference type="ARBA" id="ARBA00022723"/>
    </source>
</evidence>
<reference evidence="9" key="1">
    <citation type="journal article" date="2019" name="MBio">
        <title>Virus Genomes from Deep Sea Sediments Expand the Ocean Megavirome and Support Independent Origins of Viral Gigantism.</title>
        <authorList>
            <person name="Backstrom D."/>
            <person name="Yutin N."/>
            <person name="Jorgensen S.L."/>
            <person name="Dharamshi J."/>
            <person name="Homa F."/>
            <person name="Zaremba-Niedwiedzka K."/>
            <person name="Spang A."/>
            <person name="Wolf Y.I."/>
            <person name="Koonin E.V."/>
            <person name="Ettema T.J."/>
        </authorList>
    </citation>
    <scope>NUCLEOTIDE SEQUENCE</scope>
</reference>
<proteinExistence type="inferred from homology"/>
<dbReference type="PANTHER" id="PTHR21445:SF0">
    <property type="entry name" value="APURINIC-APYRIMIDINIC ENDONUCLEASE"/>
    <property type="match status" value="1"/>
</dbReference>
<organism evidence="9">
    <name type="scientific">Pithovirus LCPAC101</name>
    <dbReference type="NCBI Taxonomy" id="2506586"/>
    <lineage>
        <taxon>Viruses</taxon>
        <taxon>Pithoviruses</taxon>
    </lineage>
</organism>
<dbReference type="InterPro" id="IPR018246">
    <property type="entry name" value="AP_endonuc_F2_Zn_BS"/>
</dbReference>
<keyword evidence="7" id="KW-0234">DNA repair</keyword>
<sequence length="487" mass="55660">MHRVRQIIPFMDMLSMKGVLPSPQILKAKDVPNAGVAPRFASVIGYSTFGLFMEKVFHESLEDIPNCNNLIDYIPPDIRHKFKVEDYDKYIKLFCTYFKGNVVKEQVEWNYYHSSESSGVLKVLDGRVADISGHPDVVCGDCVYDIKTSGQFTAMRKSTRHQLLMYFCLAQLTGNTHITKVGIIAPLQNKIVTYDLSEWKWNKYWLLVLQARDLDIEQSKMWPTEHNLEYISFFQLQSVMVGSHVGKTNIELACKERPGIPFQFFVSGNINSNIKYNKAFENKITRLSKVNPLFIHAPYVLNLSKMSNDKSEKEGDDMWVCEKYSKFIEFGNLTGVKGVVIHTGRQVKLDKETAMLNMRKSIIKSCDSVKGCVILLETPAGQKGELLDDIDEFIDFWKSLPDEVKPKIQVCVDTCHIFSNGYNPFEYIKKVHNSGVPIGLVHYNESKMKLGSRKDRHGSIGSGWIGFDIMNKVLLFCLDNHIPCVYE</sequence>
<evidence type="ECO:0000256" key="7">
    <source>
        <dbReference type="ARBA" id="ARBA00023204"/>
    </source>
</evidence>
<evidence type="ECO:0000313" key="9">
    <source>
        <dbReference type="EMBL" id="QBK89915.1"/>
    </source>
</evidence>
<dbReference type="InterPro" id="IPR036237">
    <property type="entry name" value="Xyl_isomerase-like_sf"/>
</dbReference>
<dbReference type="InterPro" id="IPR013022">
    <property type="entry name" value="Xyl_isomerase-like_TIM-brl"/>
</dbReference>
<dbReference type="PROSITE" id="PS00731">
    <property type="entry name" value="AP_NUCLEASE_F2_3"/>
    <property type="match status" value="1"/>
</dbReference>
<comment type="similarity">
    <text evidence="2">Belongs to the AP endonuclease 2 family.</text>
</comment>
<feature type="domain" description="Xylose isomerase-like TIM barrel" evidence="8">
    <location>
        <begin position="322"/>
        <end position="470"/>
    </location>
</feature>
<evidence type="ECO:0000259" key="8">
    <source>
        <dbReference type="Pfam" id="PF01261"/>
    </source>
</evidence>